<keyword evidence="4" id="KW-1185">Reference proteome</keyword>
<evidence type="ECO:0000256" key="1">
    <source>
        <dbReference type="SAM" id="Phobius"/>
    </source>
</evidence>
<keyword evidence="1" id="KW-0812">Transmembrane</keyword>
<dbReference type="EC" id="2.3.-.-" evidence="3"/>
<feature type="domain" description="Acyltransferase 3" evidence="2">
    <location>
        <begin position="25"/>
        <end position="378"/>
    </location>
</feature>
<feature type="transmembrane region" description="Helical" evidence="1">
    <location>
        <begin position="68"/>
        <end position="91"/>
    </location>
</feature>
<dbReference type="PANTHER" id="PTHR23028">
    <property type="entry name" value="ACETYLTRANSFERASE"/>
    <property type="match status" value="1"/>
</dbReference>
<feature type="transmembrane region" description="Helical" evidence="1">
    <location>
        <begin position="326"/>
        <end position="347"/>
    </location>
</feature>
<feature type="transmembrane region" description="Helical" evidence="1">
    <location>
        <begin position="118"/>
        <end position="144"/>
    </location>
</feature>
<gene>
    <name evidence="3" type="ORF">WMG39_15440</name>
</gene>
<reference evidence="3 4" key="1">
    <citation type="journal article" date="2020" name="Harmful Algae">
        <title>Molecular and morphological characterization of a novel dihydroanatoxin-a producing Microcoleus species (cyanobacteria) from the Russian River, California, USA.</title>
        <authorList>
            <person name="Conklin K.Y."/>
            <person name="Stancheva R."/>
            <person name="Otten T.G."/>
            <person name="Fadness R."/>
            <person name="Boyer G.L."/>
            <person name="Read B."/>
            <person name="Zhang X."/>
            <person name="Sheath R.G."/>
        </authorList>
    </citation>
    <scope>NUCLEOTIDE SEQUENCE [LARGE SCALE GENOMIC DNA]</scope>
    <source>
        <strain evidence="3 4">PTRS2</strain>
    </source>
</reference>
<dbReference type="EMBL" id="JBBLXS010000194">
    <property type="protein sequence ID" value="MEK0186232.1"/>
    <property type="molecule type" value="Genomic_DNA"/>
</dbReference>
<name>A0ABU8YPB3_9CYAN</name>
<dbReference type="Proteomes" id="UP001384579">
    <property type="component" value="Unassembled WGS sequence"/>
</dbReference>
<evidence type="ECO:0000313" key="4">
    <source>
        <dbReference type="Proteomes" id="UP001384579"/>
    </source>
</evidence>
<feature type="transmembrane region" description="Helical" evidence="1">
    <location>
        <begin position="255"/>
        <end position="278"/>
    </location>
</feature>
<feature type="transmembrane region" description="Helical" evidence="1">
    <location>
        <begin position="359"/>
        <end position="384"/>
    </location>
</feature>
<feature type="transmembrane region" description="Helical" evidence="1">
    <location>
        <begin position="284"/>
        <end position="306"/>
    </location>
</feature>
<dbReference type="InterPro" id="IPR050879">
    <property type="entry name" value="Acyltransferase_3"/>
</dbReference>
<protein>
    <submittedName>
        <fullName evidence="3">Acyltransferase</fullName>
        <ecNumber evidence="3">2.3.-.-</ecNumber>
    </submittedName>
</protein>
<comment type="caution">
    <text evidence="3">The sequence shown here is derived from an EMBL/GenBank/DDBJ whole genome shotgun (WGS) entry which is preliminary data.</text>
</comment>
<feature type="transmembrane region" description="Helical" evidence="1">
    <location>
        <begin position="226"/>
        <end position="243"/>
    </location>
</feature>
<evidence type="ECO:0000313" key="3">
    <source>
        <dbReference type="EMBL" id="MEK0186232.1"/>
    </source>
</evidence>
<keyword evidence="3" id="KW-0808">Transferase</keyword>
<keyword evidence="1" id="KW-0472">Membrane</keyword>
<keyword evidence="1" id="KW-1133">Transmembrane helix</keyword>
<feature type="transmembrane region" description="Helical" evidence="1">
    <location>
        <begin position="203"/>
        <end position="220"/>
    </location>
</feature>
<organism evidence="3 4">
    <name type="scientific">Microcoleus anatoxicus PTRS2</name>
    <dbReference type="NCBI Taxonomy" id="2705321"/>
    <lineage>
        <taxon>Bacteria</taxon>
        <taxon>Bacillati</taxon>
        <taxon>Cyanobacteriota</taxon>
        <taxon>Cyanophyceae</taxon>
        <taxon>Oscillatoriophycideae</taxon>
        <taxon>Oscillatoriales</taxon>
        <taxon>Microcoleaceae</taxon>
        <taxon>Microcoleus</taxon>
        <taxon>Microcoleus anatoxicus</taxon>
    </lineage>
</organism>
<feature type="transmembrane region" description="Helical" evidence="1">
    <location>
        <begin position="178"/>
        <end position="196"/>
    </location>
</feature>
<accession>A0ABU8YPB3</accession>
<dbReference type="Pfam" id="PF01757">
    <property type="entry name" value="Acyl_transf_3"/>
    <property type="match status" value="1"/>
</dbReference>
<dbReference type="RefSeq" id="WP_340525240.1">
    <property type="nucleotide sequence ID" value="NZ_JBBLXS010000194.1"/>
</dbReference>
<dbReference type="GO" id="GO:0016746">
    <property type="term" value="F:acyltransferase activity"/>
    <property type="evidence" value="ECO:0007669"/>
    <property type="project" value="UniProtKB-KW"/>
</dbReference>
<dbReference type="InterPro" id="IPR002656">
    <property type="entry name" value="Acyl_transf_3_dom"/>
</dbReference>
<feature type="transmembrane region" description="Helical" evidence="1">
    <location>
        <begin position="29"/>
        <end position="48"/>
    </location>
</feature>
<keyword evidence="3" id="KW-0012">Acyltransferase</keyword>
<dbReference type="PANTHER" id="PTHR23028:SF134">
    <property type="entry name" value="PUTATIVE (AFU_ORTHOLOGUE AFUA_4G08520)-RELATED"/>
    <property type="match status" value="1"/>
</dbReference>
<evidence type="ECO:0000259" key="2">
    <source>
        <dbReference type="Pfam" id="PF01757"/>
    </source>
</evidence>
<sequence length="391" mass="43836">MSSIELSQSSAEQLNPAKSTRIRLEYLDGMRGIAALYVVWFHIYLDVINTKSGIIKFPYLLNSIIEVFMSHGASSVAIFIVLSGYCLMLPVAKSSDGKLRGGVVNYIKRRARRILPPYYAALFFSLLLSALVPATLMSATGWHWNSGQPAFTLDGILSHLLLLHNLKGQWLFPINPPMWSVALEWQIYFVFAFLLLPVWRRFGIIPVLVFASIFGAAIGFRIAHWWYIILFTLGMIGATIGFSKKPSLVNLKERFPWDLVTSLLGGIWISLVIANAFALVQVNIIFDDILLGVVATGLIIACTRFLSEGIKTNFQGVLRILEGRWLVKLGSFSYSLYLVHTIAMALLQFALKDVIRTPLFNLILLSVLGLPLCLLSAYIFHIIFEKPFMSN</sequence>
<proteinExistence type="predicted"/>